<evidence type="ECO:0000313" key="4">
    <source>
        <dbReference type="Proteomes" id="UP000707451"/>
    </source>
</evidence>
<keyword evidence="4" id="KW-1185">Reference proteome</keyword>
<evidence type="ECO:0000256" key="1">
    <source>
        <dbReference type="SAM" id="Phobius"/>
    </source>
</evidence>
<dbReference type="AlphaFoldDB" id="A0A9P7XT37"/>
<keyword evidence="1" id="KW-0812">Transmembrane</keyword>
<dbReference type="EMBL" id="JAHRHY010000009">
    <property type="protein sequence ID" value="KAG9066651.1"/>
    <property type="molecule type" value="Genomic_DNA"/>
</dbReference>
<sequence>MMFKSSVTTFLLLATLAIVSTAQEVAPVPTPTTETTTTTTAAPTGTISGTPTITTAPATLPTNNMTAVPDFSSLASVIASVATARSLNPGSSPTPAAGAKNSASRMGGDVLTGMAFVVLSAVVAGAGTLAL</sequence>
<feature type="transmembrane region" description="Helical" evidence="1">
    <location>
        <begin position="110"/>
        <end position="130"/>
    </location>
</feature>
<name>A0A9P7XT37_9FUNG</name>
<reference evidence="3" key="1">
    <citation type="submission" date="2021-06" db="EMBL/GenBank/DDBJ databases">
        <title>Genome Sequence of Mortierella hyaline Strain SCG-10, a Cold-Adapted, Nitrate-Reducing Fungus Isolated from Soil in Minnesota, USA.</title>
        <authorList>
            <person name="Aldossari N."/>
        </authorList>
    </citation>
    <scope>NUCLEOTIDE SEQUENCE</scope>
    <source>
        <strain evidence="3">SCG-10</strain>
    </source>
</reference>
<keyword evidence="2" id="KW-0732">Signal</keyword>
<evidence type="ECO:0000313" key="3">
    <source>
        <dbReference type="EMBL" id="KAG9066651.1"/>
    </source>
</evidence>
<organism evidence="3 4">
    <name type="scientific">Linnemannia hyalina</name>
    <dbReference type="NCBI Taxonomy" id="64524"/>
    <lineage>
        <taxon>Eukaryota</taxon>
        <taxon>Fungi</taxon>
        <taxon>Fungi incertae sedis</taxon>
        <taxon>Mucoromycota</taxon>
        <taxon>Mortierellomycotina</taxon>
        <taxon>Mortierellomycetes</taxon>
        <taxon>Mortierellales</taxon>
        <taxon>Mortierellaceae</taxon>
        <taxon>Linnemannia</taxon>
    </lineage>
</organism>
<gene>
    <name evidence="3" type="ORF">KI688_012559</name>
</gene>
<comment type="caution">
    <text evidence="3">The sequence shown here is derived from an EMBL/GenBank/DDBJ whole genome shotgun (WGS) entry which is preliminary data.</text>
</comment>
<keyword evidence="1" id="KW-1133">Transmembrane helix</keyword>
<accession>A0A9P7XT37</accession>
<feature type="signal peptide" evidence="2">
    <location>
        <begin position="1"/>
        <end position="22"/>
    </location>
</feature>
<feature type="chain" id="PRO_5040345874" evidence="2">
    <location>
        <begin position="23"/>
        <end position="131"/>
    </location>
</feature>
<proteinExistence type="predicted"/>
<dbReference type="OrthoDB" id="2444306at2759"/>
<protein>
    <submittedName>
        <fullName evidence="3">Uncharacterized protein</fullName>
    </submittedName>
</protein>
<dbReference type="Proteomes" id="UP000707451">
    <property type="component" value="Unassembled WGS sequence"/>
</dbReference>
<keyword evidence="1" id="KW-0472">Membrane</keyword>
<evidence type="ECO:0000256" key="2">
    <source>
        <dbReference type="SAM" id="SignalP"/>
    </source>
</evidence>